<evidence type="ECO:0000256" key="1">
    <source>
        <dbReference type="SAM" id="Coils"/>
    </source>
</evidence>
<gene>
    <name evidence="2" type="ORF">KI387_023777</name>
</gene>
<feature type="coiled-coil region" evidence="1">
    <location>
        <begin position="14"/>
        <end position="41"/>
    </location>
</feature>
<dbReference type="AlphaFoldDB" id="A0AA38G4H7"/>
<organism evidence="2 3">
    <name type="scientific">Taxus chinensis</name>
    <name type="common">Chinese yew</name>
    <name type="synonym">Taxus wallichiana var. chinensis</name>
    <dbReference type="NCBI Taxonomy" id="29808"/>
    <lineage>
        <taxon>Eukaryota</taxon>
        <taxon>Viridiplantae</taxon>
        <taxon>Streptophyta</taxon>
        <taxon>Embryophyta</taxon>
        <taxon>Tracheophyta</taxon>
        <taxon>Spermatophyta</taxon>
        <taxon>Pinopsida</taxon>
        <taxon>Pinidae</taxon>
        <taxon>Conifers II</taxon>
        <taxon>Cupressales</taxon>
        <taxon>Taxaceae</taxon>
        <taxon>Taxus</taxon>
    </lineage>
</organism>
<keyword evidence="3" id="KW-1185">Reference proteome</keyword>
<comment type="caution">
    <text evidence="2">The sequence shown here is derived from an EMBL/GenBank/DDBJ whole genome shotgun (WGS) entry which is preliminary data.</text>
</comment>
<feature type="non-terminal residue" evidence="2">
    <location>
        <position position="1"/>
    </location>
</feature>
<dbReference type="EMBL" id="JAHRHJ020000005">
    <property type="protein sequence ID" value="KAH9315150.1"/>
    <property type="molecule type" value="Genomic_DNA"/>
</dbReference>
<accession>A0AA38G4H7</accession>
<name>A0AA38G4H7_TAXCH</name>
<sequence>AMTFLSEGQSLCKLHELAYSKEELEKEVENTVREFESYKHEFDRDRIKEQ</sequence>
<protein>
    <submittedName>
        <fullName evidence="2">Uncharacterized protein</fullName>
    </submittedName>
</protein>
<evidence type="ECO:0000313" key="3">
    <source>
        <dbReference type="Proteomes" id="UP000824469"/>
    </source>
</evidence>
<feature type="non-terminal residue" evidence="2">
    <location>
        <position position="50"/>
    </location>
</feature>
<keyword evidence="1" id="KW-0175">Coiled coil</keyword>
<reference evidence="2 3" key="1">
    <citation type="journal article" date="2021" name="Nat. Plants">
        <title>The Taxus genome provides insights into paclitaxel biosynthesis.</title>
        <authorList>
            <person name="Xiong X."/>
            <person name="Gou J."/>
            <person name="Liao Q."/>
            <person name="Li Y."/>
            <person name="Zhou Q."/>
            <person name="Bi G."/>
            <person name="Li C."/>
            <person name="Du R."/>
            <person name="Wang X."/>
            <person name="Sun T."/>
            <person name="Guo L."/>
            <person name="Liang H."/>
            <person name="Lu P."/>
            <person name="Wu Y."/>
            <person name="Zhang Z."/>
            <person name="Ro D.K."/>
            <person name="Shang Y."/>
            <person name="Huang S."/>
            <person name="Yan J."/>
        </authorList>
    </citation>
    <scope>NUCLEOTIDE SEQUENCE [LARGE SCALE GENOMIC DNA]</scope>
    <source>
        <strain evidence="2">Ta-2019</strain>
    </source>
</reference>
<dbReference type="Proteomes" id="UP000824469">
    <property type="component" value="Unassembled WGS sequence"/>
</dbReference>
<evidence type="ECO:0000313" key="2">
    <source>
        <dbReference type="EMBL" id="KAH9315150.1"/>
    </source>
</evidence>
<proteinExistence type="predicted"/>